<reference evidence="7 8" key="1">
    <citation type="submission" date="2024-03" db="EMBL/GenBank/DDBJ databases">
        <title>Novel species of the genus Variovorax.</title>
        <authorList>
            <person name="Liu Q."/>
            <person name="Xin Y.-H."/>
        </authorList>
    </citation>
    <scope>NUCLEOTIDE SEQUENCE [LARGE SCALE GENOMIC DNA]</scope>
    <source>
        <strain evidence="7 8">KACC 18501</strain>
    </source>
</reference>
<feature type="transmembrane region" description="Helical" evidence="5">
    <location>
        <begin position="427"/>
        <end position="448"/>
    </location>
</feature>
<keyword evidence="2 5" id="KW-0812">Transmembrane</keyword>
<evidence type="ECO:0000256" key="5">
    <source>
        <dbReference type="SAM" id="Phobius"/>
    </source>
</evidence>
<keyword evidence="4 5" id="KW-0472">Membrane</keyword>
<evidence type="ECO:0000313" key="7">
    <source>
        <dbReference type="EMBL" id="MEJ8825331.1"/>
    </source>
</evidence>
<dbReference type="InterPro" id="IPR036259">
    <property type="entry name" value="MFS_trans_sf"/>
</dbReference>
<dbReference type="PROSITE" id="PS00216">
    <property type="entry name" value="SUGAR_TRANSPORT_1"/>
    <property type="match status" value="1"/>
</dbReference>
<feature type="transmembrane region" description="Helical" evidence="5">
    <location>
        <begin position="314"/>
        <end position="336"/>
    </location>
</feature>
<dbReference type="Gene3D" id="1.20.1250.20">
    <property type="entry name" value="MFS general substrate transporter like domains"/>
    <property type="match status" value="1"/>
</dbReference>
<comment type="subcellular location">
    <subcellularLocation>
        <location evidence="1">Membrane</location>
        <topology evidence="1">Multi-pass membrane protein</topology>
    </subcellularLocation>
</comment>
<dbReference type="SUPFAM" id="SSF103473">
    <property type="entry name" value="MFS general substrate transporter"/>
    <property type="match status" value="1"/>
</dbReference>
<dbReference type="RefSeq" id="WP_340366425.1">
    <property type="nucleotide sequence ID" value="NZ_JBBKZV010000021.1"/>
</dbReference>
<feature type="transmembrane region" description="Helical" evidence="5">
    <location>
        <begin position="105"/>
        <end position="123"/>
    </location>
</feature>
<proteinExistence type="predicted"/>
<comment type="caution">
    <text evidence="7">The sequence shown here is derived from an EMBL/GenBank/DDBJ whole genome shotgun (WGS) entry which is preliminary data.</text>
</comment>
<name>A0ABU8W5J1_9BURK</name>
<evidence type="ECO:0000256" key="3">
    <source>
        <dbReference type="ARBA" id="ARBA00022989"/>
    </source>
</evidence>
<feature type="transmembrane region" description="Helical" evidence="5">
    <location>
        <begin position="159"/>
        <end position="185"/>
    </location>
</feature>
<evidence type="ECO:0000256" key="1">
    <source>
        <dbReference type="ARBA" id="ARBA00004141"/>
    </source>
</evidence>
<sequence length="482" mass="50990">MGAGVVVQSSSSPQQHELDRAMDAIGVTASHKKIIFMIMLGVMFDVFEQNAVGLIGPMLREQWGISVAHIGFLNTLTFSAAALGRIGSGYIADRYGRRTMLSANLLLFTLGALICALAPNYSVLAAGRFIVGIGLGGEISIAVTMLAELCSTRFRGTAVGLVSVGSGGLGNMLAPAFGLAVFAMFPGPDSWRWLFACLVVPAFFVVFYRRFIPETPRYLLSKGRVDEANRVLSVLASGRLGKLAGEPTPYIKAWTPDAATHANVRLSDVFKGRLGRRTIALGIAVSMTYGAQISVLTLMPTILMSQGYTISKSLLFTMVMQSGSLFGALAASYFGYHLPRKRVLTVGAGLACTAGLCFGFLTYNVALVLLFGAAFTFCVVLLNTSIWIFAPEQYPTHVRAFGTSLILALGTLAGALTPLISGRVFETYGVGGMFTMLAAMYAVFALSVQFAPETFGRAMGETAADDDADLAVGGRSAGASVS</sequence>
<feature type="transmembrane region" description="Helical" evidence="5">
    <location>
        <begin position="191"/>
        <end position="208"/>
    </location>
</feature>
<feature type="transmembrane region" description="Helical" evidence="5">
    <location>
        <begin position="401"/>
        <end position="421"/>
    </location>
</feature>
<feature type="transmembrane region" description="Helical" evidence="5">
    <location>
        <begin position="343"/>
        <end position="361"/>
    </location>
</feature>
<dbReference type="InterPro" id="IPR005828">
    <property type="entry name" value="MFS_sugar_transport-like"/>
</dbReference>
<dbReference type="PROSITE" id="PS50850">
    <property type="entry name" value="MFS"/>
    <property type="match status" value="1"/>
</dbReference>
<feature type="transmembrane region" description="Helical" evidence="5">
    <location>
        <begin position="279"/>
        <end position="302"/>
    </location>
</feature>
<feature type="transmembrane region" description="Helical" evidence="5">
    <location>
        <begin position="63"/>
        <end position="84"/>
    </location>
</feature>
<feature type="transmembrane region" description="Helical" evidence="5">
    <location>
        <begin position="367"/>
        <end position="389"/>
    </location>
</feature>
<dbReference type="Proteomes" id="UP001363010">
    <property type="component" value="Unassembled WGS sequence"/>
</dbReference>
<feature type="domain" description="Major facilitator superfamily (MFS) profile" evidence="6">
    <location>
        <begin position="34"/>
        <end position="456"/>
    </location>
</feature>
<evidence type="ECO:0000256" key="4">
    <source>
        <dbReference type="ARBA" id="ARBA00023136"/>
    </source>
</evidence>
<dbReference type="InterPro" id="IPR005829">
    <property type="entry name" value="Sugar_transporter_CS"/>
</dbReference>
<protein>
    <submittedName>
        <fullName evidence="7">MFS transporter</fullName>
    </submittedName>
</protein>
<organism evidence="7 8">
    <name type="scientific">Variovorax humicola</name>
    <dbReference type="NCBI Taxonomy" id="1769758"/>
    <lineage>
        <taxon>Bacteria</taxon>
        <taxon>Pseudomonadati</taxon>
        <taxon>Pseudomonadota</taxon>
        <taxon>Betaproteobacteria</taxon>
        <taxon>Burkholderiales</taxon>
        <taxon>Comamonadaceae</taxon>
        <taxon>Variovorax</taxon>
    </lineage>
</organism>
<gene>
    <name evidence="7" type="ORF">WKW80_25455</name>
</gene>
<keyword evidence="8" id="KW-1185">Reference proteome</keyword>
<accession>A0ABU8W5J1</accession>
<dbReference type="Pfam" id="PF00083">
    <property type="entry name" value="Sugar_tr"/>
    <property type="match status" value="1"/>
</dbReference>
<evidence type="ECO:0000256" key="2">
    <source>
        <dbReference type="ARBA" id="ARBA00022692"/>
    </source>
</evidence>
<keyword evidence="3 5" id="KW-1133">Transmembrane helix</keyword>
<dbReference type="EMBL" id="JBBKZV010000021">
    <property type="protein sequence ID" value="MEJ8825331.1"/>
    <property type="molecule type" value="Genomic_DNA"/>
</dbReference>
<feature type="transmembrane region" description="Helical" evidence="5">
    <location>
        <begin position="34"/>
        <end position="57"/>
    </location>
</feature>
<dbReference type="InterPro" id="IPR020846">
    <property type="entry name" value="MFS_dom"/>
</dbReference>
<dbReference type="PANTHER" id="PTHR23508">
    <property type="entry name" value="CARBOXYLIC ACID TRANSPORTER PROTEIN HOMOLOG"/>
    <property type="match status" value="1"/>
</dbReference>
<evidence type="ECO:0000313" key="8">
    <source>
        <dbReference type="Proteomes" id="UP001363010"/>
    </source>
</evidence>
<feature type="transmembrane region" description="Helical" evidence="5">
    <location>
        <begin position="129"/>
        <end position="147"/>
    </location>
</feature>
<evidence type="ECO:0000259" key="6">
    <source>
        <dbReference type="PROSITE" id="PS50850"/>
    </source>
</evidence>
<dbReference type="PANTHER" id="PTHR23508:SF10">
    <property type="entry name" value="CARBOXYLIC ACID TRANSPORTER PROTEIN HOMOLOG"/>
    <property type="match status" value="1"/>
</dbReference>